<dbReference type="AlphaFoldDB" id="A0A0F7SKW8"/>
<organism evidence="1">
    <name type="scientific">Phaffia rhodozyma</name>
    <name type="common">Yeast</name>
    <name type="synonym">Xanthophyllomyces dendrorhous</name>
    <dbReference type="NCBI Taxonomy" id="264483"/>
    <lineage>
        <taxon>Eukaryota</taxon>
        <taxon>Fungi</taxon>
        <taxon>Dikarya</taxon>
        <taxon>Basidiomycota</taxon>
        <taxon>Agaricomycotina</taxon>
        <taxon>Tremellomycetes</taxon>
        <taxon>Cystofilobasidiales</taxon>
        <taxon>Mrakiaceae</taxon>
        <taxon>Phaffia</taxon>
    </lineage>
</organism>
<reference evidence="1" key="1">
    <citation type="submission" date="2014-08" db="EMBL/GenBank/DDBJ databases">
        <authorList>
            <person name="Sharma Rahul"/>
            <person name="Thines Marco"/>
        </authorList>
    </citation>
    <scope>NUCLEOTIDE SEQUENCE</scope>
</reference>
<protein>
    <submittedName>
        <fullName evidence="1">Uncharacterized protein</fullName>
    </submittedName>
</protein>
<dbReference type="EMBL" id="LN483124">
    <property type="protein sequence ID" value="CED82031.1"/>
    <property type="molecule type" value="Genomic_DNA"/>
</dbReference>
<name>A0A0F7SKW8_PHARH</name>
<evidence type="ECO:0000313" key="1">
    <source>
        <dbReference type="EMBL" id="CED82031.1"/>
    </source>
</evidence>
<accession>A0A0F7SKW8</accession>
<proteinExistence type="predicted"/>
<sequence>MACFKPLTDNKPFKNSILLGANSRGAIVRLNSLGPADMDGIRARTYWLNLSARVVPVPNARTAFKKIPEEKVTAGSPVSTYVLSFSLTVFFILRIDLSSSGI</sequence>